<dbReference type="GO" id="GO:0005886">
    <property type="term" value="C:plasma membrane"/>
    <property type="evidence" value="ECO:0007669"/>
    <property type="project" value="UniProtKB-SubCell"/>
</dbReference>
<keyword evidence="5 9" id="KW-0812">Transmembrane</keyword>
<dbReference type="PANTHER" id="PTHR30472">
    <property type="entry name" value="FERRIC ENTEROBACTIN TRANSPORT SYSTEM PERMEASE PROTEIN"/>
    <property type="match status" value="1"/>
</dbReference>
<accession>A0A8S0WVY3</accession>
<dbReference type="EMBL" id="LR746496">
    <property type="protein sequence ID" value="CAA7599941.1"/>
    <property type="molecule type" value="Genomic_DNA"/>
</dbReference>
<dbReference type="InterPro" id="IPR037294">
    <property type="entry name" value="ABC_BtuC-like"/>
</dbReference>
<feature type="transmembrane region" description="Helical" evidence="9">
    <location>
        <begin position="158"/>
        <end position="176"/>
    </location>
</feature>
<evidence type="ECO:0000256" key="5">
    <source>
        <dbReference type="ARBA" id="ARBA00022692"/>
    </source>
</evidence>
<evidence type="ECO:0000256" key="1">
    <source>
        <dbReference type="ARBA" id="ARBA00004651"/>
    </source>
</evidence>
<evidence type="ECO:0000313" key="11">
    <source>
        <dbReference type="EMBL" id="CEJ07967.1"/>
    </source>
</evidence>
<keyword evidence="3" id="KW-0813">Transport</keyword>
<dbReference type="Pfam" id="PF01032">
    <property type="entry name" value="FecCD"/>
    <property type="match status" value="1"/>
</dbReference>
<feature type="transmembrane region" description="Helical" evidence="9">
    <location>
        <begin position="101"/>
        <end position="122"/>
    </location>
</feature>
<feature type="region of interest" description="Disordered" evidence="8">
    <location>
        <begin position="1"/>
        <end position="60"/>
    </location>
</feature>
<proteinExistence type="inferred from homology"/>
<feature type="transmembrane region" description="Helical" evidence="9">
    <location>
        <begin position="212"/>
        <end position="230"/>
    </location>
</feature>
<dbReference type="InterPro" id="IPR000522">
    <property type="entry name" value="ABC_transptr_permease_BtuC"/>
</dbReference>
<feature type="transmembrane region" description="Helical" evidence="9">
    <location>
        <begin position="401"/>
        <end position="420"/>
    </location>
</feature>
<dbReference type="Proteomes" id="UP000836597">
    <property type="component" value="Chromosome"/>
</dbReference>
<dbReference type="KEGG" id="aacx:DEACI_0587"/>
<keyword evidence="6 9" id="KW-1133">Transmembrane helix</keyword>
<comment type="subcellular location">
    <subcellularLocation>
        <location evidence="1">Cell membrane</location>
        <topology evidence="1">Multi-pass membrane protein</topology>
    </subcellularLocation>
</comment>
<protein>
    <submittedName>
        <fullName evidence="11">Cobalamin import system permease protein BtuC</fullName>
    </submittedName>
    <submittedName>
        <fullName evidence="10">FecCD transport family</fullName>
    </submittedName>
</protein>
<feature type="transmembrane region" description="Helical" evidence="9">
    <location>
        <begin position="330"/>
        <end position="359"/>
    </location>
</feature>
<feature type="transmembrane region" description="Helical" evidence="9">
    <location>
        <begin position="371"/>
        <end position="389"/>
    </location>
</feature>
<dbReference type="CDD" id="cd06550">
    <property type="entry name" value="TM_ABC_iron-siderophores_like"/>
    <property type="match status" value="1"/>
</dbReference>
<dbReference type="SUPFAM" id="SSF81345">
    <property type="entry name" value="ABC transporter involved in vitamin B12 uptake, BtuC"/>
    <property type="match status" value="1"/>
</dbReference>
<name>A0A8S0WVY3_9FIRM</name>
<evidence type="ECO:0000313" key="10">
    <source>
        <dbReference type="EMBL" id="CAA7599941.1"/>
    </source>
</evidence>
<keyword evidence="7 9" id="KW-0472">Membrane</keyword>
<feature type="transmembrane region" description="Helical" evidence="9">
    <location>
        <begin position="242"/>
        <end position="264"/>
    </location>
</feature>
<feature type="transmembrane region" description="Helical" evidence="9">
    <location>
        <begin position="292"/>
        <end position="310"/>
    </location>
</feature>
<feature type="compositionally biased region" description="Basic and acidic residues" evidence="8">
    <location>
        <begin position="46"/>
        <end position="60"/>
    </location>
</feature>
<evidence type="ECO:0000313" key="12">
    <source>
        <dbReference type="Proteomes" id="UP001071230"/>
    </source>
</evidence>
<dbReference type="Proteomes" id="UP001071230">
    <property type="component" value="Unassembled WGS sequence"/>
</dbReference>
<evidence type="ECO:0000256" key="4">
    <source>
        <dbReference type="ARBA" id="ARBA00022475"/>
    </source>
</evidence>
<dbReference type="PANTHER" id="PTHR30472:SF70">
    <property type="entry name" value="MOLYBDATE IMPORT SYSTEM PERMEASE PROTEIN MOLB"/>
    <property type="match status" value="1"/>
</dbReference>
<reference evidence="10" key="2">
    <citation type="submission" date="2020-01" db="EMBL/GenBank/DDBJ databases">
        <authorList>
            <person name="Hornung B."/>
        </authorList>
    </citation>
    <scope>NUCLEOTIDE SEQUENCE</scope>
    <source>
        <strain evidence="10">PacBioINE</strain>
    </source>
</reference>
<feature type="compositionally biased region" description="Basic and acidic residues" evidence="8">
    <location>
        <begin position="8"/>
        <end position="25"/>
    </location>
</feature>
<feature type="transmembrane region" description="Helical" evidence="9">
    <location>
        <begin position="188"/>
        <end position="206"/>
    </location>
</feature>
<organism evidence="10">
    <name type="scientific">Acididesulfobacillus acetoxydans</name>
    <dbReference type="NCBI Taxonomy" id="1561005"/>
    <lineage>
        <taxon>Bacteria</taxon>
        <taxon>Bacillati</taxon>
        <taxon>Bacillota</taxon>
        <taxon>Clostridia</taxon>
        <taxon>Eubacteriales</taxon>
        <taxon>Peptococcaceae</taxon>
        <taxon>Acididesulfobacillus</taxon>
    </lineage>
</organism>
<dbReference type="AlphaFoldDB" id="A0A8S0WVY3"/>
<keyword evidence="12" id="KW-1185">Reference proteome</keyword>
<comment type="similarity">
    <text evidence="2">Belongs to the binding-protein-dependent transport system permease family. FecCD subfamily.</text>
</comment>
<dbReference type="EMBL" id="CDGJ01000071">
    <property type="protein sequence ID" value="CEJ07967.1"/>
    <property type="molecule type" value="Genomic_DNA"/>
</dbReference>
<evidence type="ECO:0000256" key="8">
    <source>
        <dbReference type="SAM" id="MobiDB-lite"/>
    </source>
</evidence>
<sequence length="427" mass="46487">MEPAKTPEGGKGRQEHRWSFGKRETGTPMVLPEERDRNTDGVSGRGRQEHDGVSGRDEDGLKPIRTERFLQTMQTSETGRKKWASGRWLPNWGQMFGRKEVILLLSLLVSFFLSFPLGRYGISPWLLLKVLAAKVFPLRHTWPATVDTVVFEVRLPRILAAMAVGAALSASGAAYQGMFKNPLVSPDILGASAGAAFGAALAIYYSWNITGIEVSAFLFGLMAVLLAYYLSRKIRHDPMLALVLAGILIGTLFTSFTSLIKYLADPYDKLPAITFWLMGSLAAVTPKDIATAAVPMFIGGLPLYLLRWRINVLSLGDEEAQALGLETGRLRLVVILCSTLMTAAAVSISGLVGWVGLIVPHLARMIVGPNYKVLLPASLFLGGAYLLLVDDLARTAASVEIPLGILTSLIGAPFFIYLLLRSKRGWG</sequence>
<evidence type="ECO:0000256" key="2">
    <source>
        <dbReference type="ARBA" id="ARBA00007935"/>
    </source>
</evidence>
<evidence type="ECO:0000256" key="9">
    <source>
        <dbReference type="SAM" id="Phobius"/>
    </source>
</evidence>
<dbReference type="GO" id="GO:0022857">
    <property type="term" value="F:transmembrane transporter activity"/>
    <property type="evidence" value="ECO:0007669"/>
    <property type="project" value="InterPro"/>
</dbReference>
<evidence type="ECO:0000256" key="3">
    <source>
        <dbReference type="ARBA" id="ARBA00022448"/>
    </source>
</evidence>
<dbReference type="FunFam" id="1.10.3470.10:FF:000001">
    <property type="entry name" value="Vitamin B12 ABC transporter permease BtuC"/>
    <property type="match status" value="1"/>
</dbReference>
<gene>
    <name evidence="10" type="ORF">DEACI_0587</name>
    <name evidence="11" type="ORF">DEACI_2441</name>
</gene>
<reference evidence="11" key="1">
    <citation type="submission" date="2014-11" db="EMBL/GenBank/DDBJ databases">
        <authorList>
            <person name="Hornung B.V."/>
        </authorList>
    </citation>
    <scope>NUCLEOTIDE SEQUENCE</scope>
    <source>
        <strain evidence="11">INE</strain>
    </source>
</reference>
<dbReference type="Gene3D" id="1.10.3470.10">
    <property type="entry name" value="ABC transporter involved in vitamin B12 uptake, BtuC"/>
    <property type="match status" value="1"/>
</dbReference>
<evidence type="ECO:0000256" key="7">
    <source>
        <dbReference type="ARBA" id="ARBA00023136"/>
    </source>
</evidence>
<evidence type="ECO:0000256" key="6">
    <source>
        <dbReference type="ARBA" id="ARBA00022989"/>
    </source>
</evidence>
<keyword evidence="4" id="KW-1003">Cell membrane</keyword>
<dbReference type="GO" id="GO:0033214">
    <property type="term" value="P:siderophore-iron import into cell"/>
    <property type="evidence" value="ECO:0007669"/>
    <property type="project" value="TreeGrafter"/>
</dbReference>